<dbReference type="InterPro" id="IPR001878">
    <property type="entry name" value="Znf_CCHC"/>
</dbReference>
<evidence type="ECO:0000256" key="2">
    <source>
        <dbReference type="SAM" id="MobiDB-lite"/>
    </source>
</evidence>
<feature type="region of interest" description="Disordered" evidence="2">
    <location>
        <begin position="22"/>
        <end position="60"/>
    </location>
</feature>
<dbReference type="AlphaFoldDB" id="A0ABD2WVN0"/>
<keyword evidence="1" id="KW-0479">Metal-binding</keyword>
<feature type="domain" description="CCHC-type" evidence="3">
    <location>
        <begin position="92"/>
        <end position="107"/>
    </location>
</feature>
<accession>A0ABD2WVN0</accession>
<keyword evidence="1" id="KW-0863">Zinc-finger</keyword>
<evidence type="ECO:0000313" key="4">
    <source>
        <dbReference type="EMBL" id="KAL3396551.1"/>
    </source>
</evidence>
<organism evidence="4 5">
    <name type="scientific">Trichogramma kaykai</name>
    <dbReference type="NCBI Taxonomy" id="54128"/>
    <lineage>
        <taxon>Eukaryota</taxon>
        <taxon>Metazoa</taxon>
        <taxon>Ecdysozoa</taxon>
        <taxon>Arthropoda</taxon>
        <taxon>Hexapoda</taxon>
        <taxon>Insecta</taxon>
        <taxon>Pterygota</taxon>
        <taxon>Neoptera</taxon>
        <taxon>Endopterygota</taxon>
        <taxon>Hymenoptera</taxon>
        <taxon>Apocrita</taxon>
        <taxon>Proctotrupomorpha</taxon>
        <taxon>Chalcidoidea</taxon>
        <taxon>Trichogrammatidae</taxon>
        <taxon>Trichogramma</taxon>
    </lineage>
</organism>
<feature type="compositionally biased region" description="Gly residues" evidence="2">
    <location>
        <begin position="32"/>
        <end position="50"/>
    </location>
</feature>
<keyword evidence="1" id="KW-0862">Zinc</keyword>
<keyword evidence="5" id="KW-1185">Reference proteome</keyword>
<sequence>MYRGGISRQTRVEYVNRAGQRVNPRTGKPLRGYGGGGGFGIQSRLGGRGRNGINKPINKKKRPLPIKRIGTLFGNLEPIPTNPRIDPPPRVCYNCWQPGHPKRSCPRPCVARFCVNCGRRDEDVETCPRCCQRHKIWLESGQQRDEVDETDLDQHAEYHNWQHEEDNPEEDACDVVLREVMRRNEQQEAMRQRELQEMEFRRMREMESLRRVQEFDSQQIFMRRQRIKDEPHFQVSEVGPFNPRPDSPNYNNIMGATGMGNSYNGESVSFNGDEDPVNDVLKLAKTISHLSPMTQDMIMRQVMAERREKRQVEESWV</sequence>
<evidence type="ECO:0000259" key="3">
    <source>
        <dbReference type="PROSITE" id="PS50158"/>
    </source>
</evidence>
<proteinExistence type="predicted"/>
<dbReference type="SUPFAM" id="SSF57756">
    <property type="entry name" value="Retrovirus zinc finger-like domains"/>
    <property type="match status" value="1"/>
</dbReference>
<comment type="caution">
    <text evidence="4">The sequence shown here is derived from an EMBL/GenBank/DDBJ whole genome shotgun (WGS) entry which is preliminary data.</text>
</comment>
<evidence type="ECO:0000256" key="1">
    <source>
        <dbReference type="PROSITE-ProRule" id="PRU00047"/>
    </source>
</evidence>
<dbReference type="Proteomes" id="UP001627154">
    <property type="component" value="Unassembled WGS sequence"/>
</dbReference>
<dbReference type="PROSITE" id="PS50158">
    <property type="entry name" value="ZF_CCHC"/>
    <property type="match status" value="1"/>
</dbReference>
<dbReference type="InterPro" id="IPR036875">
    <property type="entry name" value="Znf_CCHC_sf"/>
</dbReference>
<protein>
    <recommendedName>
        <fullName evidence="3">CCHC-type domain-containing protein</fullName>
    </recommendedName>
</protein>
<dbReference type="Gene3D" id="4.10.60.10">
    <property type="entry name" value="Zinc finger, CCHC-type"/>
    <property type="match status" value="1"/>
</dbReference>
<reference evidence="4 5" key="1">
    <citation type="journal article" date="2024" name="bioRxiv">
        <title>A reference genome for Trichogramma kaykai: A tiny desert-dwelling parasitoid wasp with competing sex-ratio distorters.</title>
        <authorList>
            <person name="Culotta J."/>
            <person name="Lindsey A.R."/>
        </authorList>
    </citation>
    <scope>NUCLEOTIDE SEQUENCE [LARGE SCALE GENOMIC DNA]</scope>
    <source>
        <strain evidence="4 5">KSX58</strain>
    </source>
</reference>
<dbReference type="EMBL" id="JBJJXI010000070">
    <property type="protein sequence ID" value="KAL3396551.1"/>
    <property type="molecule type" value="Genomic_DNA"/>
</dbReference>
<gene>
    <name evidence="4" type="ORF">TKK_009441</name>
</gene>
<dbReference type="GO" id="GO:0008270">
    <property type="term" value="F:zinc ion binding"/>
    <property type="evidence" value="ECO:0007669"/>
    <property type="project" value="UniProtKB-KW"/>
</dbReference>
<name>A0ABD2WVN0_9HYME</name>
<evidence type="ECO:0000313" key="5">
    <source>
        <dbReference type="Proteomes" id="UP001627154"/>
    </source>
</evidence>